<dbReference type="CDD" id="cd04300">
    <property type="entry name" value="GT35_Glycogen_Phosphorylase"/>
    <property type="match status" value="1"/>
</dbReference>
<dbReference type="PROSITE" id="PS00102">
    <property type="entry name" value="PHOSPHORYLASE"/>
    <property type="match status" value="1"/>
</dbReference>
<dbReference type="SUPFAM" id="SSF53756">
    <property type="entry name" value="UDP-Glycosyltransferase/glycogen phosphorylase"/>
    <property type="match status" value="1"/>
</dbReference>
<evidence type="ECO:0000256" key="6">
    <source>
        <dbReference type="ARBA" id="ARBA00022679"/>
    </source>
</evidence>
<comment type="catalytic activity">
    <reaction evidence="1 11">
        <text>[(1-&gt;4)-alpha-D-glucosyl](n) + phosphate = [(1-&gt;4)-alpha-D-glucosyl](n-1) + alpha-D-glucose 1-phosphate</text>
        <dbReference type="Rhea" id="RHEA:41732"/>
        <dbReference type="Rhea" id="RHEA-COMP:9584"/>
        <dbReference type="Rhea" id="RHEA-COMP:9586"/>
        <dbReference type="ChEBI" id="CHEBI:15444"/>
        <dbReference type="ChEBI" id="CHEBI:43474"/>
        <dbReference type="ChEBI" id="CHEBI:58601"/>
        <dbReference type="EC" id="2.4.1.1"/>
    </reaction>
</comment>
<evidence type="ECO:0000313" key="14">
    <source>
        <dbReference type="Proteomes" id="UP000501926"/>
    </source>
</evidence>
<comment type="cofactor">
    <cofactor evidence="2 11">
        <name>pyridoxal 5'-phosphate</name>
        <dbReference type="ChEBI" id="CHEBI:597326"/>
    </cofactor>
</comment>
<evidence type="ECO:0000256" key="2">
    <source>
        <dbReference type="ARBA" id="ARBA00001933"/>
    </source>
</evidence>
<dbReference type="GO" id="GO:0005980">
    <property type="term" value="P:glycogen catabolic process"/>
    <property type="evidence" value="ECO:0007669"/>
    <property type="project" value="TreeGrafter"/>
</dbReference>
<dbReference type="InterPro" id="IPR035090">
    <property type="entry name" value="Pyridoxal_P_attach_site"/>
</dbReference>
<name>Q1Q798_KUEST</name>
<evidence type="ECO:0000256" key="7">
    <source>
        <dbReference type="ARBA" id="ARBA00022898"/>
    </source>
</evidence>
<reference evidence="13 14" key="3">
    <citation type="submission" date="2020-02" db="EMBL/GenBank/DDBJ databases">
        <title>Newly sequenced genome of strain CSTR1 showed variability in Candidatus Kuenenia stuttgartiensis genomes.</title>
        <authorList>
            <person name="Ding C."/>
            <person name="Adrian L."/>
        </authorList>
    </citation>
    <scope>NUCLEOTIDE SEQUENCE [LARGE SCALE GENOMIC DNA]</scope>
    <source>
        <strain evidence="13 14">CSTR1</strain>
    </source>
</reference>
<dbReference type="PANTHER" id="PTHR11468">
    <property type="entry name" value="GLYCOGEN PHOSPHORYLASE"/>
    <property type="match status" value="1"/>
</dbReference>
<evidence type="ECO:0000256" key="3">
    <source>
        <dbReference type="ARBA" id="ARBA00006047"/>
    </source>
</evidence>
<evidence type="ECO:0000256" key="9">
    <source>
        <dbReference type="ARBA" id="ARBA00025174"/>
    </source>
</evidence>
<keyword evidence="6 11" id="KW-0808">Transferase</keyword>
<dbReference type="GO" id="GO:0005737">
    <property type="term" value="C:cytoplasm"/>
    <property type="evidence" value="ECO:0007669"/>
    <property type="project" value="TreeGrafter"/>
</dbReference>
<dbReference type="CAZy" id="GT35">
    <property type="family name" value="Glycosyltransferase Family 35"/>
</dbReference>
<dbReference type="PANTHER" id="PTHR11468:SF3">
    <property type="entry name" value="GLYCOGEN PHOSPHORYLASE, LIVER FORM"/>
    <property type="match status" value="1"/>
</dbReference>
<dbReference type="RefSeq" id="WP_164995001.1">
    <property type="nucleotide sequence ID" value="NZ_CP049055.1"/>
</dbReference>
<keyword evidence="5 11" id="KW-0328">Glycosyltransferase</keyword>
<evidence type="ECO:0000256" key="1">
    <source>
        <dbReference type="ARBA" id="ARBA00001275"/>
    </source>
</evidence>
<keyword evidence="4" id="KW-0321">Glycogen metabolism</keyword>
<protein>
    <recommendedName>
        <fullName evidence="11">Alpha-1,4 glucan phosphorylase</fullName>
        <ecNumber evidence="11">2.4.1.1</ecNumber>
    </recommendedName>
</protein>
<dbReference type="PIRSF" id="PIRSF000460">
    <property type="entry name" value="Pprylas_GlgP"/>
    <property type="match status" value="1"/>
</dbReference>
<sequence length="831" mass="95527">MVQNNTLKKLIDTISATDIKSIQKSFANHLTCSLSKDTYSATKLDIYKSIAYTVRDRLVERWIATQRSYFDNDVKRVYYLSLEFLMGRALGNNLINLDFLDECHKALHELGYELEEICEKEWDAGLGNGGLGRLAACFLDSMATLELPTYGYGMRYEYGIFFQSILNGYQVELPDNWLRYGNPWEFERPEHLYPVMFYGHVREYTDEKGISRSEWIDTQTIMAMAYDTPIPGYRTNTVNNLRLWSARASREFDLDSFNEGNYFKAVEEKQRSETISKILYPVDKIHTGKKLRLKQQYFFVSATLQDIICRYKKTHTSFDLFPDKVAIQLNDTHPAIAIPELMRILIDIEGISWEKAWDITVSTFAYTNHTILPEALEKWSVPLIGELLPRHLQIIYEINSRFLESVKTKYPDDADRLRRMSLIEEGNEKQVRMSHLAIVGSHSTNGVAALHTQILKTTVFRDFFELYPDRFNNKTNGITQRRWLKKCNPALSQLISDTIGEGWLKNLADLKKLMPFTGNKAFCETWQHIKKENKIRLAEYIKQTTSIVVNTDSLFCCHIKRIHEYKRQLMNIMHVIFLYNSLKNNSIENFVPRTILFGGKSAPGYFIAKLIIKLINSVAEVVNNDPDIGDKLKVVFLPNYQVSLAERIIPAADLSEQISTSGMEASGTGNMKFALNGSLTIGTLDGANIEIMNEVGSDNIFIFGLTEKEVDHIKRVGYNPYEYYRNNTALKTAIDMIANGYFSSSDISLFMPITNSLLKSDQYMVLADFASYVNCQGLVSKLYRDQDEWTKKSIINVARIGKFSSDRTIHEYAEDIWNVKSVPIRLNGKQT</sequence>
<evidence type="ECO:0000256" key="10">
    <source>
        <dbReference type="PIRSR" id="PIRSR000460-1"/>
    </source>
</evidence>
<dbReference type="GO" id="GO:0030170">
    <property type="term" value="F:pyridoxal phosphate binding"/>
    <property type="evidence" value="ECO:0007669"/>
    <property type="project" value="InterPro"/>
</dbReference>
<proteinExistence type="inferred from homology"/>
<dbReference type="InterPro" id="IPR000811">
    <property type="entry name" value="Glyco_trans_35"/>
</dbReference>
<comment type="function">
    <text evidence="9">Phosphorylase is an important allosteric enzyme in carbohydrate metabolism. Enzymes from different sources differ in their regulatory mechanisms and in their natural substrates. However, all known phosphorylases share catalytic and structural properties.</text>
</comment>
<dbReference type="Gene3D" id="3.40.50.2000">
    <property type="entry name" value="Glycogen Phosphorylase B"/>
    <property type="match status" value="2"/>
</dbReference>
<gene>
    <name evidence="12" type="primary">GlgP</name>
    <name evidence="13" type="ORF">KsCSTR_26430</name>
    <name evidence="12" type="ORF">kuste2698</name>
</gene>
<dbReference type="FunFam" id="3.40.50.2000:FF:000002">
    <property type="entry name" value="Alpha-1,4 glucan phosphorylase"/>
    <property type="match status" value="1"/>
</dbReference>
<dbReference type="AlphaFoldDB" id="Q1Q798"/>
<dbReference type="EMBL" id="CP049055">
    <property type="protein sequence ID" value="QII12022.1"/>
    <property type="molecule type" value="Genomic_DNA"/>
</dbReference>
<feature type="modified residue" description="N6-(pyridoxal phosphate)lysine" evidence="10">
    <location>
        <position position="672"/>
    </location>
</feature>
<evidence type="ECO:0000256" key="4">
    <source>
        <dbReference type="ARBA" id="ARBA00022600"/>
    </source>
</evidence>
<dbReference type="FunFam" id="3.40.50.2000:FF:000005">
    <property type="entry name" value="Alpha-1,4 glucan phosphorylase"/>
    <property type="match status" value="1"/>
</dbReference>
<organism evidence="12">
    <name type="scientific">Kuenenia stuttgartiensis</name>
    <dbReference type="NCBI Taxonomy" id="174633"/>
    <lineage>
        <taxon>Bacteria</taxon>
        <taxon>Pseudomonadati</taxon>
        <taxon>Planctomycetota</taxon>
        <taxon>Candidatus Brocadiia</taxon>
        <taxon>Candidatus Brocadiales</taxon>
        <taxon>Candidatus Brocadiaceae</taxon>
        <taxon>Candidatus Kuenenia</taxon>
    </lineage>
</organism>
<evidence type="ECO:0000256" key="8">
    <source>
        <dbReference type="ARBA" id="ARBA00023277"/>
    </source>
</evidence>
<keyword evidence="7 10" id="KW-0663">Pyridoxal phosphate</keyword>
<comment type="function">
    <text evidence="11">Allosteric enzyme that catalyzes the rate-limiting step in glycogen catabolism, the phosphorolytic cleavage of glycogen to produce glucose-1-phosphate, and plays a central role in maintaining cellular and organismal glucose homeostasis.</text>
</comment>
<evidence type="ECO:0000256" key="5">
    <source>
        <dbReference type="ARBA" id="ARBA00022676"/>
    </source>
</evidence>
<dbReference type="Pfam" id="PF00343">
    <property type="entry name" value="Phosphorylase"/>
    <property type="match status" value="1"/>
</dbReference>
<keyword evidence="8 11" id="KW-0119">Carbohydrate metabolism</keyword>
<reference evidence="12" key="1">
    <citation type="journal article" date="2006" name="Nature">
        <title>Deciphering the evolution and metabolism of an anammox bacterium from a community genome.</title>
        <authorList>
            <person name="Strous M."/>
            <person name="Pelletier E."/>
            <person name="Mangenot S."/>
            <person name="Rattei T."/>
            <person name="Lehner A."/>
            <person name="Taylor M.W."/>
            <person name="Horn M."/>
            <person name="Daims H."/>
            <person name="Bartol-Mavel D."/>
            <person name="Wincker P."/>
            <person name="Barbe V."/>
            <person name="Fonknechten N."/>
            <person name="Vallenet D."/>
            <person name="Segurens B."/>
            <person name="Schenowitz-Truong C."/>
            <person name="Medigue C."/>
            <person name="Collingro A."/>
            <person name="Snel B."/>
            <person name="Dutilh B.E."/>
            <person name="OpDenCamp H.J.M."/>
            <person name="vanDerDrift C."/>
            <person name="Cirpus I."/>
            <person name="vanDePas-Schoonen K.T."/>
            <person name="Harhangi H.R."/>
            <person name="vanNiftrik L."/>
            <person name="Schmid M."/>
            <person name="Keltjens J."/>
            <person name="vanDeVossenberg J."/>
            <person name="Kartal B."/>
            <person name="Meier H."/>
            <person name="Frishman D."/>
            <person name="Huynen M.A."/>
            <person name="Mewes H."/>
            <person name="Weissenbach J."/>
            <person name="Jetten M.S.M."/>
            <person name="Wagner M."/>
            <person name="LePaslier D."/>
        </authorList>
    </citation>
    <scope>NUCLEOTIDE SEQUENCE</scope>
</reference>
<evidence type="ECO:0000256" key="11">
    <source>
        <dbReference type="RuleBase" id="RU000587"/>
    </source>
</evidence>
<dbReference type="EMBL" id="CT573071">
    <property type="protein sequence ID" value="CAJ73447.1"/>
    <property type="molecule type" value="Genomic_DNA"/>
</dbReference>
<accession>Q1Q798</accession>
<dbReference type="EC" id="2.4.1.1" evidence="11"/>
<reference evidence="12" key="2">
    <citation type="submission" date="2006-01" db="EMBL/GenBank/DDBJ databases">
        <authorList>
            <person name="Genoscope"/>
        </authorList>
    </citation>
    <scope>NUCLEOTIDE SEQUENCE</scope>
</reference>
<dbReference type="GO" id="GO:0008184">
    <property type="term" value="F:glycogen phosphorylase activity"/>
    <property type="evidence" value="ECO:0007669"/>
    <property type="project" value="InterPro"/>
</dbReference>
<comment type="similarity">
    <text evidence="3 11">Belongs to the glycogen phosphorylase family.</text>
</comment>
<evidence type="ECO:0000313" key="12">
    <source>
        <dbReference type="EMBL" id="CAJ73447.1"/>
    </source>
</evidence>
<dbReference type="InterPro" id="IPR011833">
    <property type="entry name" value="Glycg_phsphrylas"/>
</dbReference>
<dbReference type="Proteomes" id="UP000501926">
    <property type="component" value="Chromosome"/>
</dbReference>
<dbReference type="NCBIfam" id="TIGR02093">
    <property type="entry name" value="P_ylase"/>
    <property type="match status" value="1"/>
</dbReference>
<evidence type="ECO:0000313" key="13">
    <source>
        <dbReference type="EMBL" id="QII12022.1"/>
    </source>
</evidence>